<accession>A0A1X7F1S8</accession>
<dbReference type="Proteomes" id="UP000192906">
    <property type="component" value="Unassembled WGS sequence"/>
</dbReference>
<evidence type="ECO:0000313" key="2">
    <source>
        <dbReference type="Proteomes" id="UP000192906"/>
    </source>
</evidence>
<dbReference type="EMBL" id="FWZU01000009">
    <property type="protein sequence ID" value="SMF44367.1"/>
    <property type="molecule type" value="Genomic_DNA"/>
</dbReference>
<dbReference type="AlphaFoldDB" id="A0A1X7F1S8"/>
<evidence type="ECO:0000313" key="1">
    <source>
        <dbReference type="EMBL" id="SMF44367.1"/>
    </source>
</evidence>
<organism evidence="1 2">
    <name type="scientific">Desulfovibrio gilichinskyi</name>
    <dbReference type="NCBI Taxonomy" id="1519643"/>
    <lineage>
        <taxon>Bacteria</taxon>
        <taxon>Pseudomonadati</taxon>
        <taxon>Thermodesulfobacteriota</taxon>
        <taxon>Desulfovibrionia</taxon>
        <taxon>Desulfovibrionales</taxon>
        <taxon>Desulfovibrionaceae</taxon>
        <taxon>Desulfovibrio</taxon>
    </lineage>
</organism>
<keyword evidence="2" id="KW-1185">Reference proteome</keyword>
<dbReference type="RefSeq" id="WP_085104771.1">
    <property type="nucleotide sequence ID" value="NZ_FWZU01000009.1"/>
</dbReference>
<gene>
    <name evidence="1" type="ORF">SAMN06295933_3592</name>
</gene>
<sequence>MISKENILENTLRQRKTNLNIANESYIKLQKKRPPPGKDLAELQFKIWGEYPCLHYFFKTQEGDKIRLASFRDENTGKYSRDLEIDFSEPGIEFNTYLACRNK</sequence>
<dbReference type="STRING" id="1519643.SAMN06295933_3592"/>
<protein>
    <submittedName>
        <fullName evidence="1">Uncharacterized protein</fullName>
    </submittedName>
</protein>
<proteinExistence type="predicted"/>
<name>A0A1X7F1S8_9BACT</name>
<reference evidence="2" key="1">
    <citation type="submission" date="2017-04" db="EMBL/GenBank/DDBJ databases">
        <authorList>
            <person name="Varghese N."/>
            <person name="Submissions S."/>
        </authorList>
    </citation>
    <scope>NUCLEOTIDE SEQUENCE [LARGE SCALE GENOMIC DNA]</scope>
    <source>
        <strain evidence="2">K3S</strain>
    </source>
</reference>